<accession>A0A367WQC0</accession>
<protein>
    <submittedName>
        <fullName evidence="1">Uncharacterized protein</fullName>
    </submittedName>
</protein>
<dbReference type="AlphaFoldDB" id="A0A367WQC0"/>
<sequence length="155" mass="17845">MQQLNQIILCSKTKARSFLREVAVFDDFAVVTNIERLPFRYHEMLGKKRSKRDQVVGLDLPIRRTDSHRGCPYCGQQAVFHCRKCGFLSCTDLSKFEHHCPGCDKAYPLRTMRGSHASESGFVDTALVDRSSERKWKDAQSALLDLIEHRNRQDS</sequence>
<proteinExistence type="predicted"/>
<evidence type="ECO:0000313" key="2">
    <source>
        <dbReference type="Proteomes" id="UP000252517"/>
    </source>
</evidence>
<dbReference type="RefSeq" id="WP_114090125.1">
    <property type="nucleotide sequence ID" value="NZ_JPWH01000024.1"/>
</dbReference>
<organism evidence="1 2">
    <name type="scientific">Thalassospira profundimaris</name>
    <dbReference type="NCBI Taxonomy" id="502049"/>
    <lineage>
        <taxon>Bacteria</taxon>
        <taxon>Pseudomonadati</taxon>
        <taxon>Pseudomonadota</taxon>
        <taxon>Alphaproteobacteria</taxon>
        <taxon>Rhodospirillales</taxon>
        <taxon>Thalassospiraceae</taxon>
        <taxon>Thalassospira</taxon>
    </lineage>
</organism>
<gene>
    <name evidence="1" type="ORF">TH25_21180</name>
</gene>
<evidence type="ECO:0000313" key="1">
    <source>
        <dbReference type="EMBL" id="RCK43665.1"/>
    </source>
</evidence>
<reference evidence="1 2" key="1">
    <citation type="submission" date="2014-07" db="EMBL/GenBank/DDBJ databases">
        <title>Draft genome sequence of Thalassospira profundimaris S25-3-2.</title>
        <authorList>
            <person name="Lai Q."/>
            <person name="Shao Z."/>
        </authorList>
    </citation>
    <scope>NUCLEOTIDE SEQUENCE [LARGE SCALE GENOMIC DNA]</scope>
    <source>
        <strain evidence="1 2">S25-3-2</strain>
    </source>
</reference>
<dbReference type="EMBL" id="JPWH01000024">
    <property type="protein sequence ID" value="RCK43665.1"/>
    <property type="molecule type" value="Genomic_DNA"/>
</dbReference>
<dbReference type="Proteomes" id="UP000252517">
    <property type="component" value="Unassembled WGS sequence"/>
</dbReference>
<name>A0A367WQC0_9PROT</name>
<comment type="caution">
    <text evidence="1">The sequence shown here is derived from an EMBL/GenBank/DDBJ whole genome shotgun (WGS) entry which is preliminary data.</text>
</comment>
<dbReference type="OrthoDB" id="82335at2"/>